<dbReference type="EMBL" id="LCJR01000027">
    <property type="protein sequence ID" value="KKT81088.1"/>
    <property type="molecule type" value="Genomic_DNA"/>
</dbReference>
<name>A0A0G1KBX1_9BACT</name>
<comment type="caution">
    <text evidence="1">The sequence shown here is derived from an EMBL/GenBank/DDBJ whole genome shotgun (WGS) entry which is preliminary data.</text>
</comment>
<protein>
    <submittedName>
        <fullName evidence="1">Uncharacterized protein</fullName>
    </submittedName>
</protein>
<reference evidence="1 2" key="1">
    <citation type="journal article" date="2015" name="Nature">
        <title>rRNA introns, odd ribosomes, and small enigmatic genomes across a large radiation of phyla.</title>
        <authorList>
            <person name="Brown C.T."/>
            <person name="Hug L.A."/>
            <person name="Thomas B.C."/>
            <person name="Sharon I."/>
            <person name="Castelle C.J."/>
            <person name="Singh A."/>
            <person name="Wilkins M.J."/>
            <person name="Williams K.H."/>
            <person name="Banfield J.F."/>
        </authorList>
    </citation>
    <scope>NUCLEOTIDE SEQUENCE [LARGE SCALE GENOMIC DNA]</scope>
</reference>
<evidence type="ECO:0000313" key="2">
    <source>
        <dbReference type="Proteomes" id="UP000034032"/>
    </source>
</evidence>
<sequence length="259" mass="29836">MMATKNKRRNKKIPNKAGELFYRASLKEAFRNDVLNIRVMFGIPRDGFKSPEAAKKWFSDYINNKLSDPPGTNYFVEQRNFLIKHKLPLGASPLFHSYILLNGKQYIYLNFSDEICEVDTNVTTGIEIESPISVRVISPIETKWHASGQAFVKLFISDKATPSDIQRYIKNNWPTIREALKQQLGNKPLVRVRTATHKERDKKILELYNLSRKELGLEKGVLGQYKDIAVASKMAELGYKVTPENVRKIISRQKKLHIL</sequence>
<accession>A0A0G1KBX1</accession>
<gene>
    <name evidence="1" type="ORF">UW79_C0027G0005</name>
</gene>
<dbReference type="Proteomes" id="UP000034032">
    <property type="component" value="Unassembled WGS sequence"/>
</dbReference>
<proteinExistence type="predicted"/>
<evidence type="ECO:0000313" key="1">
    <source>
        <dbReference type="EMBL" id="KKT81088.1"/>
    </source>
</evidence>
<dbReference type="AlphaFoldDB" id="A0A0G1KBX1"/>
<organism evidence="1 2">
    <name type="scientific">Candidatus Yanofskybacteria bacterium GW2011_GWA2_44_9</name>
    <dbReference type="NCBI Taxonomy" id="1619025"/>
    <lineage>
        <taxon>Bacteria</taxon>
        <taxon>Candidatus Yanofskyibacteriota</taxon>
    </lineage>
</organism>